<keyword evidence="2" id="KW-1133">Transmembrane helix</keyword>
<dbReference type="OrthoDB" id="202384at2759"/>
<sequence length="601" mass="67296">MYVKYTLRGFGASDGGVARVVGLVLLCFSVTGALLKMLPRSVAKRFEKSFAVWSNLVAYLPFFLLAIVAACVAHFSLPAYISQARSFLSPSLRFCAPSNDRISAYVAFHLSKHGLSQIDACGLADLVYLPVPWLENSHVPGSTFGGIHRGARVNQIPYGDSRVAHKSALNWHLRGAPFYATTLITEKDEIDILKAENRANTSYTWIVKAGEGGAKKTSKNLVGRSVWVGENPYAGIAWLKGVENNDEKALRKTAVIDEKARIDGYGNEERREKEKREAKIRQTTDLSRTELTERFLERLTIFGVIFGSVEKWKKDLEYSADLFIPAGSRPRGGGGKWGREEAKAIEERFKRELKAFREKEARDSEEMKRKIERGRNERLKDMKDFDIEGDNHKVLFEDEGGGNLEVRNVKSEELSDVDQSSISGGGFHVFYFDFLFDDEGEVWLLDVDSMGGDEDEMEEGGSEGGRGGAFSTIIEDALFLAGWLDNEGRDKGKAGDYFERLLEGRNLEEADEMQDDKSDVYICDSYGKKNRVGSGILCNLRMRELREEQRRMLEKDVIWKSIHPSMKTCGSLLKGQGEMAMLDAAQCSATIADALKKNQKD</sequence>
<accession>A0A9W7DWB5</accession>
<dbReference type="Proteomes" id="UP001165082">
    <property type="component" value="Unassembled WGS sequence"/>
</dbReference>
<feature type="coiled-coil region" evidence="1">
    <location>
        <begin position="339"/>
        <end position="377"/>
    </location>
</feature>
<keyword evidence="4" id="KW-1185">Reference proteome</keyword>
<comment type="caution">
    <text evidence="3">The sequence shown here is derived from an EMBL/GenBank/DDBJ whole genome shotgun (WGS) entry which is preliminary data.</text>
</comment>
<dbReference type="AlphaFoldDB" id="A0A9W7DWB5"/>
<reference evidence="3" key="1">
    <citation type="submission" date="2022-07" db="EMBL/GenBank/DDBJ databases">
        <title>Genome analysis of Parmales, a sister group of diatoms, reveals the evolutionary specialization of diatoms from phago-mixotrophs to photoautotrophs.</title>
        <authorList>
            <person name="Ban H."/>
            <person name="Sato S."/>
            <person name="Yoshikawa S."/>
            <person name="Kazumasa Y."/>
            <person name="Nakamura Y."/>
            <person name="Ichinomiya M."/>
            <person name="Saitoh K."/>
            <person name="Sato N."/>
            <person name="Blanc-Mathieu R."/>
            <person name="Endo H."/>
            <person name="Kuwata A."/>
            <person name="Ogata H."/>
        </authorList>
    </citation>
    <scope>NUCLEOTIDE SEQUENCE</scope>
</reference>
<organism evidence="3 4">
    <name type="scientific">Triparma retinervis</name>
    <dbReference type="NCBI Taxonomy" id="2557542"/>
    <lineage>
        <taxon>Eukaryota</taxon>
        <taxon>Sar</taxon>
        <taxon>Stramenopiles</taxon>
        <taxon>Ochrophyta</taxon>
        <taxon>Bolidophyceae</taxon>
        <taxon>Parmales</taxon>
        <taxon>Triparmaceae</taxon>
        <taxon>Triparma</taxon>
    </lineage>
</organism>
<evidence type="ECO:0000313" key="3">
    <source>
        <dbReference type="EMBL" id="GMH53083.1"/>
    </source>
</evidence>
<keyword evidence="2" id="KW-0812">Transmembrane</keyword>
<evidence type="ECO:0000256" key="1">
    <source>
        <dbReference type="SAM" id="Coils"/>
    </source>
</evidence>
<gene>
    <name evidence="3" type="ORF">TrRE_jg11846</name>
</gene>
<protein>
    <submittedName>
        <fullName evidence="3">Uncharacterized protein</fullName>
    </submittedName>
</protein>
<keyword evidence="2" id="KW-0472">Membrane</keyword>
<evidence type="ECO:0000256" key="2">
    <source>
        <dbReference type="SAM" id="Phobius"/>
    </source>
</evidence>
<proteinExistence type="predicted"/>
<dbReference type="EMBL" id="BRXZ01002044">
    <property type="protein sequence ID" value="GMH53083.1"/>
    <property type="molecule type" value="Genomic_DNA"/>
</dbReference>
<keyword evidence="1" id="KW-0175">Coiled coil</keyword>
<evidence type="ECO:0000313" key="4">
    <source>
        <dbReference type="Proteomes" id="UP001165082"/>
    </source>
</evidence>
<feature type="transmembrane region" description="Helical" evidence="2">
    <location>
        <begin position="16"/>
        <end position="35"/>
    </location>
</feature>
<name>A0A9W7DWB5_9STRA</name>
<feature type="transmembrane region" description="Helical" evidence="2">
    <location>
        <begin position="56"/>
        <end position="81"/>
    </location>
</feature>